<gene>
    <name evidence="1" type="primary">ORF45343</name>
</gene>
<evidence type="ECO:0000313" key="1">
    <source>
        <dbReference type="EMBL" id="CEK62500.1"/>
    </source>
</evidence>
<protein>
    <submittedName>
        <fullName evidence="1">Uncharacterized protein</fullName>
    </submittedName>
</protein>
<organism evidence="1">
    <name type="scientific">Arion vulgaris</name>
    <dbReference type="NCBI Taxonomy" id="1028688"/>
    <lineage>
        <taxon>Eukaryota</taxon>
        <taxon>Metazoa</taxon>
        <taxon>Spiralia</taxon>
        <taxon>Lophotrochozoa</taxon>
        <taxon>Mollusca</taxon>
        <taxon>Gastropoda</taxon>
        <taxon>Heterobranchia</taxon>
        <taxon>Euthyneura</taxon>
        <taxon>Panpulmonata</taxon>
        <taxon>Eupulmonata</taxon>
        <taxon>Stylommatophora</taxon>
        <taxon>Helicina</taxon>
        <taxon>Arionoidea</taxon>
        <taxon>Arionidae</taxon>
        <taxon>Arion</taxon>
    </lineage>
</organism>
<reference evidence="1" key="1">
    <citation type="submission" date="2014-12" db="EMBL/GenBank/DDBJ databases">
        <title>Insight into the proteome of Arion vulgaris.</title>
        <authorList>
            <person name="Aradska J."/>
            <person name="Bulat T."/>
            <person name="Smidak R."/>
            <person name="Sarate P."/>
            <person name="Gangsoo J."/>
            <person name="Sialana F."/>
            <person name="Bilban M."/>
            <person name="Lubec G."/>
        </authorList>
    </citation>
    <scope>NUCLEOTIDE SEQUENCE</scope>
    <source>
        <tissue evidence="1">Skin</tissue>
    </source>
</reference>
<name>A0A0B6Z486_9EUPU</name>
<feature type="non-terminal residue" evidence="1">
    <location>
        <position position="306"/>
    </location>
</feature>
<dbReference type="AlphaFoldDB" id="A0A0B6Z486"/>
<dbReference type="EMBL" id="HACG01015635">
    <property type="protein sequence ID" value="CEK62500.1"/>
    <property type="molecule type" value="Transcribed_RNA"/>
</dbReference>
<sequence length="306" mass="33260">VNIYSVHGKWGNGGDNPSHVCQKSGCSYNLLDNLPNLLTVEKVVQDTSNVIRDEGRPKNLTEGRRYEKNRHATNMNVQHANLQTCCDDSCCSGRICCENSGSRRIAENAELNLGHDVCGSARVCCCGAITKDVFNNGSIDANSKSFGVNEKTVSSVRMSTSKSGADVRSRSFGTSTASQTFKDVGCGASSYGNEELRDSVSKYPLKKCSCLAEVKLNRHDADCKVSIGHQSTNDKLRPSDFEVVDQPTLLRRKSSDLSSTSQLSSISTSSQIIKKNIDIRNLSQTSPVEYSSTITDVEPKPSITQN</sequence>
<accession>A0A0B6Z486</accession>
<proteinExistence type="predicted"/>
<feature type="non-terminal residue" evidence="1">
    <location>
        <position position="1"/>
    </location>
</feature>